<evidence type="ECO:0000313" key="2">
    <source>
        <dbReference type="Proteomes" id="UP000501003"/>
    </source>
</evidence>
<reference evidence="1 2" key="1">
    <citation type="submission" date="2020-05" db="EMBL/GenBank/DDBJ databases">
        <title>Aquirufa sp. strain 15G-AUS-rot a new Aquirufa species.</title>
        <authorList>
            <person name="Pitt A."/>
            <person name="Hahn M.W."/>
        </authorList>
    </citation>
    <scope>NUCLEOTIDE SEQUENCE [LARGE SCALE GENOMIC DNA]</scope>
    <source>
        <strain evidence="1 2">15G-AUS-rot</strain>
    </source>
</reference>
<dbReference type="SUPFAM" id="SSF54909">
    <property type="entry name" value="Dimeric alpha+beta barrel"/>
    <property type="match status" value="1"/>
</dbReference>
<dbReference type="Gene3D" id="3.30.70.1060">
    <property type="entry name" value="Dimeric alpha+beta barrel"/>
    <property type="match status" value="1"/>
</dbReference>
<dbReference type="Proteomes" id="UP000501003">
    <property type="component" value="Chromosome"/>
</dbReference>
<keyword evidence="2" id="KW-1185">Reference proteome</keyword>
<organism evidence="1 2">
    <name type="scientific">Aquiluna borgnonia</name>
    <dbReference type="NCBI Taxonomy" id="2499157"/>
    <lineage>
        <taxon>Bacteria</taxon>
        <taxon>Bacillati</taxon>
        <taxon>Actinomycetota</taxon>
        <taxon>Actinomycetes</taxon>
        <taxon>Micrococcales</taxon>
        <taxon>Microbacteriaceae</taxon>
        <taxon>Luna cluster</taxon>
        <taxon>Luna-1 subcluster</taxon>
        <taxon>Aquiluna</taxon>
    </lineage>
</organism>
<dbReference type="InterPro" id="IPR011008">
    <property type="entry name" value="Dimeric_a/b-barrel"/>
</dbReference>
<dbReference type="EMBL" id="CP054056">
    <property type="protein sequence ID" value="QKJ25823.1"/>
    <property type="molecule type" value="Genomic_DNA"/>
</dbReference>
<evidence type="ECO:0008006" key="3">
    <source>
        <dbReference type="Google" id="ProtNLM"/>
    </source>
</evidence>
<proteinExistence type="predicted"/>
<name>A0A7D4Q5N8_9MICO</name>
<dbReference type="AlphaFoldDB" id="A0A7D4Q5N8"/>
<dbReference type="KEGG" id="aqg:HRU87_06625"/>
<gene>
    <name evidence="1" type="ORF">HRU87_06625</name>
</gene>
<dbReference type="RefSeq" id="WP_173494119.1">
    <property type="nucleotide sequence ID" value="NZ_CP054056.1"/>
</dbReference>
<protein>
    <recommendedName>
        <fullName evidence="3">YCII-related domain-containing protein</fullName>
    </recommendedName>
</protein>
<accession>A0A7D4Q5N8</accession>
<sequence length="108" mass="11569">MRFLLMVIDTTSPSASGDELAAIDAFNQQLTDNNQLLLAVGIADPGKSLIVDGRQTPASSAQESLFSGPDYHSGFWFISAESVDEAQELAKQGSKACNRKVELRPLLG</sequence>
<evidence type="ECO:0000313" key="1">
    <source>
        <dbReference type="EMBL" id="QKJ25823.1"/>
    </source>
</evidence>